<accession>A0A9P0J708</accession>
<dbReference type="GO" id="GO:0007020">
    <property type="term" value="P:microtubule nucleation"/>
    <property type="evidence" value="ECO:0007669"/>
    <property type="project" value="InterPro"/>
</dbReference>
<dbReference type="GO" id="GO:0000922">
    <property type="term" value="C:spindle pole"/>
    <property type="evidence" value="ECO:0007669"/>
    <property type="project" value="InterPro"/>
</dbReference>
<dbReference type="InterPro" id="IPR007259">
    <property type="entry name" value="GCP"/>
</dbReference>
<evidence type="ECO:0000259" key="10">
    <source>
        <dbReference type="Pfam" id="PF17681"/>
    </source>
</evidence>
<evidence type="ECO:0000256" key="7">
    <source>
        <dbReference type="ARBA" id="ARBA00093572"/>
    </source>
</evidence>
<reference evidence="11" key="1">
    <citation type="submission" date="2022-01" db="EMBL/GenBank/DDBJ databases">
        <authorList>
            <person name="King R."/>
        </authorList>
    </citation>
    <scope>NUCLEOTIDE SEQUENCE</scope>
</reference>
<protein>
    <recommendedName>
        <fullName evidence="8">Gamma-tubulin complex component</fullName>
    </recommendedName>
</protein>
<dbReference type="Pfam" id="PF17681">
    <property type="entry name" value="GCP_N_terminal"/>
    <property type="match status" value="1"/>
</dbReference>
<dbReference type="EMBL" id="OU895879">
    <property type="protein sequence ID" value="CAH1730134.1"/>
    <property type="molecule type" value="Genomic_DNA"/>
</dbReference>
<reference evidence="11" key="2">
    <citation type="submission" date="2022-10" db="EMBL/GenBank/DDBJ databases">
        <authorList>
            <consortium name="ENA_rothamsted_submissions"/>
            <consortium name="culmorum"/>
            <person name="King R."/>
        </authorList>
    </citation>
    <scope>NUCLEOTIDE SEQUENCE</scope>
</reference>
<comment type="subunit">
    <text evidence="7">Component of the gamma-tubulin ring complex (gTuRC) consisting of TUBGCP2, TUBGCP3, TUBGCP4, TUBGCP5 and TUBGCP6 and gamma-tubulin TUBG1 or TUBG2. TUBGCP2, TUBGCP3, TUBGCP4, TUBGCP5 and TUBGCP6 assemble in a 5:5:2:1:1 stoichiometry; each is associated with a gamma-tubulin, thereby arranging 14 gamma-tubulins in a helical manner. Gamma-tubulin at the first position is blocked by TUBGCP3 at the last position, allowing 13 protafilaments to grow into a microtubule. The gTuRC (via TUBGCP3 and TUBGCP6) interacts with ACTB and MZT1; the interactions form a luminal bridge that stabilizes the initial structure during complex assembly. The gTuRC (via TUBGCP2) interacts with MZT2A/MZT2B and CDK5RAP2 (via CM1 motif); the interactions play a role in gTuRC activation. Interacts with ATF5; the ATF5:PCNT:polyglutamylated tubulin (PGT) tripartite unites the mother centriole and the pericentriolar material (PCM) in the centrosome.</text>
</comment>
<comment type="subcellular location">
    <subcellularLocation>
        <location evidence="1">Cytoplasm</location>
        <location evidence="1">Cytoskeleton</location>
        <location evidence="1">Microtubule organizing center</location>
        <location evidence="1">Centrosome</location>
    </subcellularLocation>
</comment>
<evidence type="ECO:0000259" key="9">
    <source>
        <dbReference type="Pfam" id="PF04130"/>
    </source>
</evidence>
<evidence type="ECO:0000313" key="11">
    <source>
        <dbReference type="EMBL" id="CAH1730134.1"/>
    </source>
</evidence>
<dbReference type="PANTHER" id="PTHR19302">
    <property type="entry name" value="GAMMA TUBULIN COMPLEX PROTEIN"/>
    <property type="match status" value="1"/>
</dbReference>
<sequence>MSELKARKKLEEIAVRWNGKVSADQIAAVFKNANNKYTTEKLIVIAKQYFRQQIVDGDKLITQLEVNIKKNQKTPYEALIIMLNNASVCQSPNLHQTQQIQKPTIPLKPSNLQVETKISSKNDFESPALCSTRLDINTTPDIVVSEIKEKLAQATQQGSRGSSTYLRQSLNTSGGSILTTAKKSPQTPLVLNPISTWTFSFGGDDVTLPFQMRMPKPIVGLPASEQEREVIKELLYTLIGVNGSLIVPKLKTFLFDPKDEYTMVNNWLENRSVAVEFDLNEQITDSIRDILKDILPLANYYFQLQYFIESTRGPSSGQVLQALSEALSKLVDDYYATIAQLESMHLRHELNLHKLLFYLRPIIQTMETVTKICGKLQENRYRGGNVLTSLHDSISLFSGDKNSQKILIHLTQKAAEPYMEILSLWVFKGIIQDPKNEFFVEDNQNDFENLVVSDAYNEFWDKKYVLKTEKIPRFLEKQANIILRTGKYLNVVRDCGKRLSFNHHSGTVLKFSHTDDQSYINHINDAYVYSSKALMELIMDDHDLMGHLLSVKRYFLLQQGDFIVQFMDACEHELMKGVDKVIPIRLENLLELTLRLSSAKHDKYQDNLITTLMPFDIFTQMTKIMKSSDESDDEFDVVDYDMKTGIECFSFDYKTAWPISIILNQMTISKYQIIFRQLFYLKHVENFLCRVWIANNNAKKFDQRTSEQYRSAFTLRQRMMSAIQNLEYYMMVEVIEPVWHTFMQQISKAKNFDDVLAHHDDFLDKCLKNCMLTEPDILKCIVKMCTLCIGFCEFIEKEAQTASTETFSEKVTKYDSLFVQQTVALLMKIHELAEKNHSEKYVSLIHRINFNNFYTNKLNSCQ</sequence>
<dbReference type="InterPro" id="IPR040457">
    <property type="entry name" value="GCP_C"/>
</dbReference>
<dbReference type="PANTHER" id="PTHR19302:SF13">
    <property type="entry name" value="GAMMA-TUBULIN COMPLEX COMPONENT 2"/>
    <property type="match status" value="1"/>
</dbReference>
<evidence type="ECO:0000256" key="6">
    <source>
        <dbReference type="ARBA" id="ARBA00093403"/>
    </source>
</evidence>
<evidence type="ECO:0000256" key="1">
    <source>
        <dbReference type="ARBA" id="ARBA00004300"/>
    </source>
</evidence>
<dbReference type="GO" id="GO:0051011">
    <property type="term" value="F:microtubule minus-end binding"/>
    <property type="evidence" value="ECO:0007669"/>
    <property type="project" value="TreeGrafter"/>
</dbReference>
<dbReference type="GO" id="GO:0000278">
    <property type="term" value="P:mitotic cell cycle"/>
    <property type="evidence" value="ECO:0007669"/>
    <property type="project" value="TreeGrafter"/>
</dbReference>
<evidence type="ECO:0000256" key="4">
    <source>
        <dbReference type="ARBA" id="ARBA00022701"/>
    </source>
</evidence>
<evidence type="ECO:0000313" key="12">
    <source>
        <dbReference type="Proteomes" id="UP001153620"/>
    </source>
</evidence>
<dbReference type="InterPro" id="IPR041470">
    <property type="entry name" value="GCP_N"/>
</dbReference>
<keyword evidence="4 8" id="KW-0493">Microtubule</keyword>
<dbReference type="GO" id="GO:0000930">
    <property type="term" value="C:gamma-tubulin complex"/>
    <property type="evidence" value="ECO:0007669"/>
    <property type="project" value="TreeGrafter"/>
</dbReference>
<dbReference type="Pfam" id="PF04130">
    <property type="entry name" value="GCP_C_terminal"/>
    <property type="match status" value="1"/>
</dbReference>
<evidence type="ECO:0000256" key="5">
    <source>
        <dbReference type="ARBA" id="ARBA00023212"/>
    </source>
</evidence>
<dbReference type="InterPro" id="IPR042241">
    <property type="entry name" value="GCP_C_sf"/>
</dbReference>
<dbReference type="Gene3D" id="1.20.120.1900">
    <property type="entry name" value="Gamma-tubulin complex, C-terminal domain"/>
    <property type="match status" value="1"/>
</dbReference>
<keyword evidence="12" id="KW-1185">Reference proteome</keyword>
<keyword evidence="3 8" id="KW-0963">Cytoplasm</keyword>
<dbReference type="FunFam" id="1.20.120.1900:FF:000002">
    <property type="entry name" value="Gamma-tubulin complex component"/>
    <property type="match status" value="1"/>
</dbReference>
<dbReference type="GO" id="GO:0051225">
    <property type="term" value="P:spindle assembly"/>
    <property type="evidence" value="ECO:0007669"/>
    <property type="project" value="TreeGrafter"/>
</dbReference>
<evidence type="ECO:0000256" key="2">
    <source>
        <dbReference type="ARBA" id="ARBA00010337"/>
    </source>
</evidence>
<feature type="domain" description="Gamma tubulin complex component C-terminal" evidence="9">
    <location>
        <begin position="544"/>
        <end position="854"/>
    </location>
</feature>
<dbReference type="AlphaFoldDB" id="A0A9P0J708"/>
<comment type="similarity">
    <text evidence="2 8">Belongs to the TUBGCP family.</text>
</comment>
<organism evidence="11 12">
    <name type="scientific">Chironomus riparius</name>
    <dbReference type="NCBI Taxonomy" id="315576"/>
    <lineage>
        <taxon>Eukaryota</taxon>
        <taxon>Metazoa</taxon>
        <taxon>Ecdysozoa</taxon>
        <taxon>Arthropoda</taxon>
        <taxon>Hexapoda</taxon>
        <taxon>Insecta</taxon>
        <taxon>Pterygota</taxon>
        <taxon>Neoptera</taxon>
        <taxon>Endopterygota</taxon>
        <taxon>Diptera</taxon>
        <taxon>Nematocera</taxon>
        <taxon>Chironomoidea</taxon>
        <taxon>Chironomidae</taxon>
        <taxon>Chironominae</taxon>
        <taxon>Chironomus</taxon>
    </lineage>
</organism>
<name>A0A9P0J708_9DIPT</name>
<dbReference type="GO" id="GO:0005813">
    <property type="term" value="C:centrosome"/>
    <property type="evidence" value="ECO:0007669"/>
    <property type="project" value="UniProtKB-SubCell"/>
</dbReference>
<evidence type="ECO:0000256" key="8">
    <source>
        <dbReference type="RuleBase" id="RU363050"/>
    </source>
</evidence>
<dbReference type="Proteomes" id="UP001153620">
    <property type="component" value="Chromosome 3"/>
</dbReference>
<evidence type="ECO:0000256" key="3">
    <source>
        <dbReference type="ARBA" id="ARBA00022490"/>
    </source>
</evidence>
<proteinExistence type="inferred from homology"/>
<feature type="domain" description="Gamma tubulin complex component protein N-terminal" evidence="10">
    <location>
        <begin position="231"/>
        <end position="540"/>
    </location>
</feature>
<dbReference type="GO" id="GO:0005874">
    <property type="term" value="C:microtubule"/>
    <property type="evidence" value="ECO:0007669"/>
    <property type="project" value="UniProtKB-KW"/>
</dbReference>
<dbReference type="GO" id="GO:0043015">
    <property type="term" value="F:gamma-tubulin binding"/>
    <property type="evidence" value="ECO:0007669"/>
    <property type="project" value="InterPro"/>
</dbReference>
<gene>
    <name evidence="11" type="ORF">CHIRRI_LOCUS12181</name>
</gene>
<comment type="function">
    <text evidence="6">Component of the gamma-tubulin ring complex (gTuRC) which mediates microtubule nucleation. The gTuRC regulates the minus-end nucleation of alpha-beta tubulin heterodimers that grow into microtubule protafilaments, a critical step in centrosome duplication and spindle formation. Plays a role in neuronal migration.</text>
</comment>
<keyword evidence="5 8" id="KW-0206">Cytoskeleton</keyword>
<dbReference type="GO" id="GO:0051321">
    <property type="term" value="P:meiotic cell cycle"/>
    <property type="evidence" value="ECO:0007669"/>
    <property type="project" value="TreeGrafter"/>
</dbReference>
<dbReference type="GO" id="GO:0031122">
    <property type="term" value="P:cytoplasmic microtubule organization"/>
    <property type="evidence" value="ECO:0007669"/>
    <property type="project" value="TreeGrafter"/>
</dbReference>